<proteinExistence type="predicted"/>
<dbReference type="EMBL" id="CADCTR010002855">
    <property type="protein sequence ID" value="CAA9371487.1"/>
    <property type="molecule type" value="Genomic_DNA"/>
</dbReference>
<name>A0A6J4N077_9CHLR</name>
<feature type="non-terminal residue" evidence="1">
    <location>
        <position position="1"/>
    </location>
</feature>
<dbReference type="Pfam" id="PF13602">
    <property type="entry name" value="ADH_zinc_N_2"/>
    <property type="match status" value="1"/>
</dbReference>
<dbReference type="PANTHER" id="PTHR44013:SF1">
    <property type="entry name" value="ZINC-TYPE ALCOHOL DEHYDROGENASE-LIKE PROTEIN C16A3.02C"/>
    <property type="match status" value="1"/>
</dbReference>
<reference evidence="1" key="1">
    <citation type="submission" date="2020-02" db="EMBL/GenBank/DDBJ databases">
        <authorList>
            <person name="Meier V. D."/>
        </authorList>
    </citation>
    <scope>NUCLEOTIDE SEQUENCE</scope>
    <source>
        <strain evidence="1">AVDCRST_MAG93</strain>
    </source>
</reference>
<evidence type="ECO:0000313" key="1">
    <source>
        <dbReference type="EMBL" id="CAA9371487.1"/>
    </source>
</evidence>
<gene>
    <name evidence="1" type="ORF">AVDCRST_MAG93-8463</name>
</gene>
<dbReference type="InterPro" id="IPR052733">
    <property type="entry name" value="Chloroplast_QOR"/>
</dbReference>
<dbReference type="Gene3D" id="3.40.50.720">
    <property type="entry name" value="NAD(P)-binding Rossmann-like Domain"/>
    <property type="match status" value="1"/>
</dbReference>
<accession>A0A6J4N077</accession>
<protein>
    <submittedName>
        <fullName evidence="1">Uncharacterized protein</fullName>
    </submittedName>
</protein>
<dbReference type="InterPro" id="IPR036291">
    <property type="entry name" value="NAD(P)-bd_dom_sf"/>
</dbReference>
<dbReference type="AlphaFoldDB" id="A0A6J4N077"/>
<dbReference type="SUPFAM" id="SSF51735">
    <property type="entry name" value="NAD(P)-binding Rossmann-fold domains"/>
    <property type="match status" value="1"/>
</dbReference>
<sequence length="133" mass="15161">DYVVDYTQEDYTRNGRTYDVILDAAAYRPLPDNQRVLAPEGVYVLIGGSGSQFLNVMLTGPWRSRKHGQQFRSFVKQVTRQNLIFVKELLETGSVVPVIDRRYPLCEVPEAMRYLEEGHAQGKVVITMEPARA</sequence>
<organism evidence="1">
    <name type="scientific">uncultured Chloroflexia bacterium</name>
    <dbReference type="NCBI Taxonomy" id="1672391"/>
    <lineage>
        <taxon>Bacteria</taxon>
        <taxon>Bacillati</taxon>
        <taxon>Chloroflexota</taxon>
        <taxon>Chloroflexia</taxon>
        <taxon>environmental samples</taxon>
    </lineage>
</organism>
<dbReference type="Gene3D" id="3.90.180.10">
    <property type="entry name" value="Medium-chain alcohol dehydrogenases, catalytic domain"/>
    <property type="match status" value="1"/>
</dbReference>
<dbReference type="PANTHER" id="PTHR44013">
    <property type="entry name" value="ZINC-TYPE ALCOHOL DEHYDROGENASE-LIKE PROTEIN C16A3.02C"/>
    <property type="match status" value="1"/>
</dbReference>